<evidence type="ECO:0000313" key="4">
    <source>
        <dbReference type="Proteomes" id="UP000011693"/>
    </source>
</evidence>
<organism evidence="3 4">
    <name type="scientific">Natrialba chahannaoensis JCM 10990</name>
    <dbReference type="NCBI Taxonomy" id="1227492"/>
    <lineage>
        <taxon>Archaea</taxon>
        <taxon>Methanobacteriati</taxon>
        <taxon>Methanobacteriota</taxon>
        <taxon>Stenosarchaea group</taxon>
        <taxon>Halobacteria</taxon>
        <taxon>Halobacteriales</taxon>
        <taxon>Natrialbaceae</taxon>
        <taxon>Natrialba</taxon>
    </lineage>
</organism>
<feature type="compositionally biased region" description="Basic and acidic residues" evidence="1">
    <location>
        <begin position="1"/>
        <end position="15"/>
    </location>
</feature>
<proteinExistence type="predicted"/>
<feature type="transmembrane region" description="Helical" evidence="2">
    <location>
        <begin position="74"/>
        <end position="97"/>
    </location>
</feature>
<reference evidence="3 4" key="1">
    <citation type="journal article" date="2014" name="PLoS Genet.">
        <title>Phylogenetically driven sequencing of extremely halophilic archaea reveals strategies for static and dynamic osmo-response.</title>
        <authorList>
            <person name="Becker E.A."/>
            <person name="Seitzer P.M."/>
            <person name="Tritt A."/>
            <person name="Larsen D."/>
            <person name="Krusor M."/>
            <person name="Yao A.I."/>
            <person name="Wu D."/>
            <person name="Madern D."/>
            <person name="Eisen J.A."/>
            <person name="Darling A.E."/>
            <person name="Facciotti M.T."/>
        </authorList>
    </citation>
    <scope>NUCLEOTIDE SEQUENCE [LARGE SCALE GENOMIC DNA]</scope>
    <source>
        <strain evidence="3 4">JCM 10990</strain>
    </source>
</reference>
<dbReference type="STRING" id="1227492.C482_03874"/>
<dbReference type="EMBL" id="AOIN01000034">
    <property type="protein sequence ID" value="ELZ03129.1"/>
    <property type="molecule type" value="Genomic_DNA"/>
</dbReference>
<protein>
    <submittedName>
        <fullName evidence="3">Dolichol kinase-like protein</fullName>
    </submittedName>
</protein>
<keyword evidence="4" id="KW-1185">Reference proteome</keyword>
<keyword evidence="3" id="KW-0808">Transferase</keyword>
<comment type="caution">
    <text evidence="3">The sequence shown here is derived from an EMBL/GenBank/DDBJ whole genome shotgun (WGS) entry which is preliminary data.</text>
</comment>
<keyword evidence="2" id="KW-1133">Transmembrane helix</keyword>
<feature type="region of interest" description="Disordered" evidence="1">
    <location>
        <begin position="1"/>
        <end position="36"/>
    </location>
</feature>
<dbReference type="PANTHER" id="PTHR31303:SF1">
    <property type="entry name" value="CTP-DEPENDENT DIACYLGLYCEROL KINASE 1"/>
    <property type="match status" value="1"/>
</dbReference>
<evidence type="ECO:0000256" key="2">
    <source>
        <dbReference type="SAM" id="Phobius"/>
    </source>
</evidence>
<name>M0B0C0_9EURY</name>
<feature type="transmembrane region" description="Helical" evidence="2">
    <location>
        <begin position="117"/>
        <end position="145"/>
    </location>
</feature>
<dbReference type="PATRIC" id="fig|1227492.4.peg.746"/>
<dbReference type="GO" id="GO:0004143">
    <property type="term" value="F:ATP-dependent diacylglycerol kinase activity"/>
    <property type="evidence" value="ECO:0007669"/>
    <property type="project" value="InterPro"/>
</dbReference>
<keyword evidence="2" id="KW-0472">Membrane</keyword>
<dbReference type="Proteomes" id="UP000011693">
    <property type="component" value="Unassembled WGS sequence"/>
</dbReference>
<evidence type="ECO:0000313" key="3">
    <source>
        <dbReference type="EMBL" id="ELZ03129.1"/>
    </source>
</evidence>
<feature type="transmembrane region" description="Helical" evidence="2">
    <location>
        <begin position="166"/>
        <end position="183"/>
    </location>
</feature>
<evidence type="ECO:0000256" key="1">
    <source>
        <dbReference type="SAM" id="MobiDB-lite"/>
    </source>
</evidence>
<gene>
    <name evidence="3" type="ORF">C482_03874</name>
</gene>
<accession>M0B0C0</accession>
<dbReference type="AlphaFoldDB" id="M0B0C0"/>
<dbReference type="InterPro" id="IPR037997">
    <property type="entry name" value="Dgk1-like"/>
</dbReference>
<sequence>MFDHDQQTRTNHTGDNHVPNVTDALKVTTSDGRDRDETMADELKRRLVHSSGAGLVALYLLATYLDLGLTWERFGVLMTVLAVGTIALEFVRLNVGLDLWIYEKLTRDYEQDQFAGYGYYMVSMTIVVLLFQPDIALPAMLMLAIGDPISGAVSDNTLRRVKSTKVLVTMFVVSAIIAAPFLYEVPPAVLAAALGATIADGVKVQIGDFIVDDNLTIPIYAGVLAWVVLEFGPV</sequence>
<keyword evidence="2" id="KW-0812">Transmembrane</keyword>
<keyword evidence="3" id="KW-0418">Kinase</keyword>
<feature type="transmembrane region" description="Helical" evidence="2">
    <location>
        <begin position="47"/>
        <end position="67"/>
    </location>
</feature>
<dbReference type="PANTHER" id="PTHR31303">
    <property type="entry name" value="CTP-DEPENDENT DIACYLGLYCEROL KINASE 1"/>
    <property type="match status" value="1"/>
</dbReference>